<dbReference type="Proteomes" id="UP000186817">
    <property type="component" value="Unassembled WGS sequence"/>
</dbReference>
<sequence>MTLVLDKLLPGQRIGASAWYDLASSVLGEADLTNFGKEPTLFRHNDPDNKSTMILHADDGLLAANKKEREEILKVFAKKFTVQVGDPMAAEGDKFSFLKRVYLRVPEGIVMYSNGRYLEALLEALGPNVKRRDSAADASFQEPDDSPQLEPSKAATFRECVGRLLYLSHSRPDIQFAVCVLSSKMAKPTSTSFRWLLRVVGYLAGAPDLGFLIKPVVTDAKFGYEGACYDATGDLKNYIVESITDADWAGCRRRSR</sequence>
<accession>A0A1Q9CDS1</accession>
<evidence type="ECO:0000313" key="1">
    <source>
        <dbReference type="EMBL" id="OLP81046.1"/>
    </source>
</evidence>
<keyword evidence="2" id="KW-1185">Reference proteome</keyword>
<dbReference type="PANTHER" id="PTHR11439:SF511">
    <property type="match status" value="1"/>
</dbReference>
<name>A0A1Q9CDS1_SYMMI</name>
<organism evidence="1 2">
    <name type="scientific">Symbiodinium microadriaticum</name>
    <name type="common">Dinoflagellate</name>
    <name type="synonym">Zooxanthella microadriatica</name>
    <dbReference type="NCBI Taxonomy" id="2951"/>
    <lineage>
        <taxon>Eukaryota</taxon>
        <taxon>Sar</taxon>
        <taxon>Alveolata</taxon>
        <taxon>Dinophyceae</taxon>
        <taxon>Suessiales</taxon>
        <taxon>Symbiodiniaceae</taxon>
        <taxon>Symbiodinium</taxon>
    </lineage>
</organism>
<gene>
    <name evidence="1" type="ORF">AK812_SmicGene38468</name>
</gene>
<dbReference type="PANTHER" id="PTHR11439">
    <property type="entry name" value="GAG-POL-RELATED RETROTRANSPOSON"/>
    <property type="match status" value="1"/>
</dbReference>
<reference evidence="1 2" key="1">
    <citation type="submission" date="2016-02" db="EMBL/GenBank/DDBJ databases">
        <title>Genome analysis of coral dinoflagellate symbionts highlights evolutionary adaptations to a symbiotic lifestyle.</title>
        <authorList>
            <person name="Aranda M."/>
            <person name="Li Y."/>
            <person name="Liew Y.J."/>
            <person name="Baumgarten S."/>
            <person name="Simakov O."/>
            <person name="Wilson M."/>
            <person name="Piel J."/>
            <person name="Ashoor H."/>
            <person name="Bougouffa S."/>
            <person name="Bajic V.B."/>
            <person name="Ryu T."/>
            <person name="Ravasi T."/>
            <person name="Bayer T."/>
            <person name="Micklem G."/>
            <person name="Kim H."/>
            <person name="Bhak J."/>
            <person name="Lajeunesse T.C."/>
            <person name="Voolstra C.R."/>
        </authorList>
    </citation>
    <scope>NUCLEOTIDE SEQUENCE [LARGE SCALE GENOMIC DNA]</scope>
    <source>
        <strain evidence="1 2">CCMP2467</strain>
    </source>
</reference>
<comment type="caution">
    <text evidence="1">The sequence shown here is derived from an EMBL/GenBank/DDBJ whole genome shotgun (WGS) entry which is preliminary data.</text>
</comment>
<evidence type="ECO:0000313" key="2">
    <source>
        <dbReference type="Proteomes" id="UP000186817"/>
    </source>
</evidence>
<dbReference type="AlphaFoldDB" id="A0A1Q9CDS1"/>
<dbReference type="EMBL" id="LSRX01001319">
    <property type="protein sequence ID" value="OLP81046.1"/>
    <property type="molecule type" value="Genomic_DNA"/>
</dbReference>
<proteinExistence type="predicted"/>
<protein>
    <submittedName>
        <fullName evidence="1">Putative mitochondrial protein</fullName>
    </submittedName>
</protein>
<dbReference type="OrthoDB" id="443276at2759"/>